<gene>
    <name evidence="9" type="ORF">ACFOUO_00320</name>
</gene>
<evidence type="ECO:0000256" key="3">
    <source>
        <dbReference type="ARBA" id="ARBA00022448"/>
    </source>
</evidence>
<feature type="transmembrane region" description="Helical" evidence="8">
    <location>
        <begin position="147"/>
        <end position="165"/>
    </location>
</feature>
<feature type="transmembrane region" description="Helical" evidence="8">
    <location>
        <begin position="335"/>
        <end position="354"/>
    </location>
</feature>
<sequence>MERSTFNQLSLSQYVFIIYKTQIGIGVLTLPRDVAEQAGTDGWISIVIGWAVSVALSILIVKIMEKHPEDTLYDLLPKIFGKWMGKGLSLLWVLYSLFAASTVFFVTLHIIEVWVLPGAKAYQLTILFMIPILMIVQHGLKAIGRTADFVYLATIWMPLILIFSLQEHVEWLNLLPLMKEGWKPVFGAVKSTALSFLGFEMAFLLYPFLKNKKAAVKGIVIANSLSLLIYFIATLFSFVRFSPEQVKQFVWPTLVLLKPIQFPFLERLEITFLSFYLFVLFMTVIPYFYMALFGTMKITGKQDHRPLMWGIALSGIILMLFVEPLSTEVNQLQKWFGNVGILYAFLFPPFLWLMDRIVTRTKMGSMK</sequence>
<evidence type="ECO:0000313" key="10">
    <source>
        <dbReference type="Proteomes" id="UP001595843"/>
    </source>
</evidence>
<evidence type="ECO:0000256" key="8">
    <source>
        <dbReference type="SAM" id="Phobius"/>
    </source>
</evidence>
<dbReference type="Pfam" id="PF03845">
    <property type="entry name" value="Spore_permease"/>
    <property type="match status" value="1"/>
</dbReference>
<feature type="transmembrane region" description="Helical" evidence="8">
    <location>
        <begin position="273"/>
        <end position="294"/>
    </location>
</feature>
<keyword evidence="6 8" id="KW-1133">Transmembrane helix</keyword>
<comment type="subcellular location">
    <subcellularLocation>
        <location evidence="1">Membrane</location>
        <topology evidence="1">Multi-pass membrane protein</topology>
    </subcellularLocation>
</comment>
<keyword evidence="10" id="KW-1185">Reference proteome</keyword>
<organism evidence="9 10">
    <name type="scientific">Salinithrix halophila</name>
    <dbReference type="NCBI Taxonomy" id="1485204"/>
    <lineage>
        <taxon>Bacteria</taxon>
        <taxon>Bacillati</taxon>
        <taxon>Bacillota</taxon>
        <taxon>Bacilli</taxon>
        <taxon>Bacillales</taxon>
        <taxon>Thermoactinomycetaceae</taxon>
        <taxon>Salinithrix</taxon>
    </lineage>
</organism>
<evidence type="ECO:0000313" key="9">
    <source>
        <dbReference type="EMBL" id="MFC4075268.1"/>
    </source>
</evidence>
<dbReference type="InterPro" id="IPR004761">
    <property type="entry name" value="Spore_GerAB"/>
</dbReference>
<dbReference type="NCBIfam" id="TIGR00912">
    <property type="entry name" value="2A0309"/>
    <property type="match status" value="1"/>
</dbReference>
<feature type="transmembrane region" description="Helical" evidence="8">
    <location>
        <begin position="218"/>
        <end position="239"/>
    </location>
</feature>
<feature type="transmembrane region" description="Helical" evidence="8">
    <location>
        <begin position="42"/>
        <end position="61"/>
    </location>
</feature>
<feature type="transmembrane region" description="Helical" evidence="8">
    <location>
        <begin position="12"/>
        <end position="30"/>
    </location>
</feature>
<proteinExistence type="inferred from homology"/>
<evidence type="ECO:0000256" key="2">
    <source>
        <dbReference type="ARBA" id="ARBA00007998"/>
    </source>
</evidence>
<feature type="transmembrane region" description="Helical" evidence="8">
    <location>
        <begin position="306"/>
        <end position="323"/>
    </location>
</feature>
<evidence type="ECO:0000256" key="6">
    <source>
        <dbReference type="ARBA" id="ARBA00022989"/>
    </source>
</evidence>
<dbReference type="EMBL" id="JBHSAP010000003">
    <property type="protein sequence ID" value="MFC4075268.1"/>
    <property type="molecule type" value="Genomic_DNA"/>
</dbReference>
<dbReference type="RefSeq" id="WP_380701023.1">
    <property type="nucleotide sequence ID" value="NZ_JBHSAP010000003.1"/>
</dbReference>
<dbReference type="PANTHER" id="PTHR34975:SF2">
    <property type="entry name" value="SPORE GERMINATION PROTEIN A2"/>
    <property type="match status" value="1"/>
</dbReference>
<evidence type="ECO:0000256" key="1">
    <source>
        <dbReference type="ARBA" id="ARBA00004141"/>
    </source>
</evidence>
<evidence type="ECO:0000256" key="7">
    <source>
        <dbReference type="ARBA" id="ARBA00023136"/>
    </source>
</evidence>
<dbReference type="Proteomes" id="UP001595843">
    <property type="component" value="Unassembled WGS sequence"/>
</dbReference>
<feature type="transmembrane region" description="Helical" evidence="8">
    <location>
        <begin position="121"/>
        <end position="140"/>
    </location>
</feature>
<dbReference type="Gene3D" id="1.20.1740.10">
    <property type="entry name" value="Amino acid/polyamine transporter I"/>
    <property type="match status" value="1"/>
</dbReference>
<feature type="transmembrane region" description="Helical" evidence="8">
    <location>
        <begin position="90"/>
        <end position="115"/>
    </location>
</feature>
<accession>A0ABV8J8P2</accession>
<dbReference type="PANTHER" id="PTHR34975">
    <property type="entry name" value="SPORE GERMINATION PROTEIN A2"/>
    <property type="match status" value="1"/>
</dbReference>
<comment type="caution">
    <text evidence="9">The sequence shown here is derived from an EMBL/GenBank/DDBJ whole genome shotgun (WGS) entry which is preliminary data.</text>
</comment>
<keyword evidence="4" id="KW-0309">Germination</keyword>
<protein>
    <submittedName>
        <fullName evidence="9">Endospore germination permease</fullName>
    </submittedName>
</protein>
<keyword evidence="5 8" id="KW-0812">Transmembrane</keyword>
<evidence type="ECO:0000256" key="4">
    <source>
        <dbReference type="ARBA" id="ARBA00022544"/>
    </source>
</evidence>
<keyword evidence="7 8" id="KW-0472">Membrane</keyword>
<evidence type="ECO:0000256" key="5">
    <source>
        <dbReference type="ARBA" id="ARBA00022692"/>
    </source>
</evidence>
<reference evidence="10" key="1">
    <citation type="journal article" date="2019" name="Int. J. Syst. Evol. Microbiol.">
        <title>The Global Catalogue of Microorganisms (GCM) 10K type strain sequencing project: providing services to taxonomists for standard genome sequencing and annotation.</title>
        <authorList>
            <consortium name="The Broad Institute Genomics Platform"/>
            <consortium name="The Broad Institute Genome Sequencing Center for Infectious Disease"/>
            <person name="Wu L."/>
            <person name="Ma J."/>
        </authorList>
    </citation>
    <scope>NUCLEOTIDE SEQUENCE [LARGE SCALE GENOMIC DNA]</scope>
    <source>
        <strain evidence="10">IBRC-M 10813</strain>
    </source>
</reference>
<keyword evidence="3" id="KW-0813">Transport</keyword>
<comment type="similarity">
    <text evidence="2">Belongs to the amino acid-polyamine-organocation (APC) superfamily. Spore germination protein (SGP) (TC 2.A.3.9) family.</text>
</comment>
<feature type="transmembrane region" description="Helical" evidence="8">
    <location>
        <begin position="185"/>
        <end position="206"/>
    </location>
</feature>
<name>A0ABV8J8P2_9BACL</name>